<sequence>MSLGTSIYYAITALIIGVLLGGIIRIILHTSNRKKQDPVEQKLDRIIQLLEKQNKD</sequence>
<proteinExistence type="predicted"/>
<keyword evidence="3" id="KW-1185">Reference proteome</keyword>
<dbReference type="EMBL" id="NWUW01000012">
    <property type="protein sequence ID" value="PIE94100.1"/>
    <property type="molecule type" value="Genomic_DNA"/>
</dbReference>
<evidence type="ECO:0000313" key="2">
    <source>
        <dbReference type="EMBL" id="PIE94100.1"/>
    </source>
</evidence>
<keyword evidence="1" id="KW-1133">Transmembrane helix</keyword>
<accession>A0A2G6QCK7</accession>
<keyword evidence="1" id="KW-0472">Membrane</keyword>
<evidence type="ECO:0000313" key="3">
    <source>
        <dbReference type="Proteomes" id="UP000228484"/>
    </source>
</evidence>
<protein>
    <submittedName>
        <fullName evidence="2">DUF4083 domain-containing protein</fullName>
    </submittedName>
</protein>
<feature type="transmembrane region" description="Helical" evidence="1">
    <location>
        <begin position="6"/>
        <end position="28"/>
    </location>
</feature>
<gene>
    <name evidence="2" type="ORF">CO726_18085</name>
</gene>
<dbReference type="InterPro" id="IPR025143">
    <property type="entry name" value="DUF4083"/>
</dbReference>
<dbReference type="RefSeq" id="WP_098759243.1">
    <property type="nucleotide sequence ID" value="NZ_JBOIRJ010000030.1"/>
</dbReference>
<reference evidence="2 3" key="1">
    <citation type="submission" date="2017-09" db="EMBL/GenBank/DDBJ databases">
        <title>Biocontrol bacteria screening and application from spent mushroom substrate.</title>
        <authorList>
            <person name="Sun X."/>
        </authorList>
    </citation>
    <scope>NUCLEOTIDE SEQUENCE [LARGE SCALE GENOMIC DNA]</scope>
    <source>
        <strain evidence="2 3">100374</strain>
    </source>
</reference>
<dbReference type="AlphaFoldDB" id="A0A2G6QCK7"/>
<dbReference type="Proteomes" id="UP000228484">
    <property type="component" value="Unassembled WGS sequence"/>
</dbReference>
<evidence type="ECO:0000256" key="1">
    <source>
        <dbReference type="SAM" id="Phobius"/>
    </source>
</evidence>
<organism evidence="2 3">
    <name type="scientific">Bacillus fungorum</name>
    <dbReference type="NCBI Taxonomy" id="2039284"/>
    <lineage>
        <taxon>Bacteria</taxon>
        <taxon>Bacillati</taxon>
        <taxon>Bacillota</taxon>
        <taxon>Bacilli</taxon>
        <taxon>Bacillales</taxon>
        <taxon>Bacillaceae</taxon>
        <taxon>Bacillus</taxon>
    </lineage>
</organism>
<keyword evidence="1" id="KW-0812">Transmembrane</keyword>
<name>A0A2G6QCK7_9BACI</name>
<comment type="caution">
    <text evidence="2">The sequence shown here is derived from an EMBL/GenBank/DDBJ whole genome shotgun (WGS) entry which is preliminary data.</text>
</comment>
<dbReference type="Pfam" id="PF13314">
    <property type="entry name" value="DUF4083"/>
    <property type="match status" value="1"/>
</dbReference>